<dbReference type="KEGG" id="orn:DV701_06150"/>
<dbReference type="PANTHER" id="PTHR43377:SF1">
    <property type="entry name" value="BILIVERDIN REDUCTASE A"/>
    <property type="match status" value="1"/>
</dbReference>
<evidence type="ECO:0000313" key="5">
    <source>
        <dbReference type="Proteomes" id="UP000253790"/>
    </source>
</evidence>
<dbReference type="OrthoDB" id="179913at2"/>
<dbReference type="Gene3D" id="3.30.360.10">
    <property type="entry name" value="Dihydrodipicolinate Reductase, domain 2"/>
    <property type="match status" value="1"/>
</dbReference>
<dbReference type="GO" id="GO:0000166">
    <property type="term" value="F:nucleotide binding"/>
    <property type="evidence" value="ECO:0007669"/>
    <property type="project" value="InterPro"/>
</dbReference>
<dbReference type="PANTHER" id="PTHR43377">
    <property type="entry name" value="BILIVERDIN REDUCTASE A"/>
    <property type="match status" value="1"/>
</dbReference>
<sequence>MNLMRYGIVGTGYFGAELARVAAALPEGAVTRVYSPEHAIPLAQEVGAQVAADALEVCIADDVEAVIVASPNDVHVEPALAAAAAGKHVFCEKPVALSYADAASMVGAARTAGVTFMAGHVTQFMHGVREARRRIADGEIGRLLVAQAARTGWEPPAEQVSWKKMRERSGGHLFHHIHELDLVLAVMGAAERVVMSGGNLAHRGAGHGDEDDVLLAVLEHEDGSRSQLQWGSAYRWPEHHVTFQGTLGAIRVDLQDVGVTMRTERGTTTWPLHSSWAEDAERREEYAAASGGGGVTYGAPGARPPGWLRRIMREELEWFEDVVAGRLEPERALAGLTDGQAALTSIATAEALTISLAEDRKVSTAEVSG</sequence>
<gene>
    <name evidence="4" type="ORF">DV701_06150</name>
</gene>
<accession>A0A345NSF0</accession>
<dbReference type="InterPro" id="IPR051450">
    <property type="entry name" value="Gfo/Idh/MocA_Oxidoreductases"/>
</dbReference>
<dbReference type="EMBL" id="CP031229">
    <property type="protein sequence ID" value="AXH97958.1"/>
    <property type="molecule type" value="Genomic_DNA"/>
</dbReference>
<feature type="domain" description="Gfo/Idh/MocA-like oxidoreductase C-terminal" evidence="3">
    <location>
        <begin position="133"/>
        <end position="363"/>
    </location>
</feature>
<organism evidence="4 5">
    <name type="scientific">Ornithinimicrobium avium</name>
    <dbReference type="NCBI Taxonomy" id="2283195"/>
    <lineage>
        <taxon>Bacteria</taxon>
        <taxon>Bacillati</taxon>
        <taxon>Actinomycetota</taxon>
        <taxon>Actinomycetes</taxon>
        <taxon>Micrococcales</taxon>
        <taxon>Ornithinimicrobiaceae</taxon>
        <taxon>Ornithinimicrobium</taxon>
    </lineage>
</organism>
<dbReference type="InterPro" id="IPR004104">
    <property type="entry name" value="Gfo/Idh/MocA-like_OxRdtase_C"/>
</dbReference>
<dbReference type="SUPFAM" id="SSF55347">
    <property type="entry name" value="Glyceraldehyde-3-phosphate dehydrogenase-like, C-terminal domain"/>
    <property type="match status" value="1"/>
</dbReference>
<dbReference type="SUPFAM" id="SSF51735">
    <property type="entry name" value="NAD(P)-binding Rossmann-fold domains"/>
    <property type="match status" value="1"/>
</dbReference>
<dbReference type="Proteomes" id="UP000253790">
    <property type="component" value="Chromosome"/>
</dbReference>
<reference evidence="4 5" key="1">
    <citation type="submission" date="2018-07" db="EMBL/GenBank/DDBJ databases">
        <title>Complete genome sequencing of Ornithinimicrobium sp. AMA3305.</title>
        <authorList>
            <person name="Bae J.-W."/>
        </authorList>
    </citation>
    <scope>NUCLEOTIDE SEQUENCE [LARGE SCALE GENOMIC DNA]</scope>
    <source>
        <strain evidence="4 5">AMA3305</strain>
    </source>
</reference>
<evidence type="ECO:0000256" key="1">
    <source>
        <dbReference type="ARBA" id="ARBA00010928"/>
    </source>
</evidence>
<name>A0A345NSF0_9MICO</name>
<dbReference type="Pfam" id="PF01408">
    <property type="entry name" value="GFO_IDH_MocA"/>
    <property type="match status" value="1"/>
</dbReference>
<proteinExistence type="inferred from homology"/>
<dbReference type="Pfam" id="PF02894">
    <property type="entry name" value="GFO_IDH_MocA_C"/>
    <property type="match status" value="1"/>
</dbReference>
<evidence type="ECO:0000259" key="3">
    <source>
        <dbReference type="Pfam" id="PF02894"/>
    </source>
</evidence>
<dbReference type="Gene3D" id="3.40.50.720">
    <property type="entry name" value="NAD(P)-binding Rossmann-like Domain"/>
    <property type="match status" value="1"/>
</dbReference>
<feature type="domain" description="Gfo/Idh/MocA-like oxidoreductase N-terminal" evidence="2">
    <location>
        <begin position="4"/>
        <end position="120"/>
    </location>
</feature>
<protein>
    <submittedName>
        <fullName evidence="4">Gfo/Idh/MocA family oxidoreductase</fullName>
    </submittedName>
</protein>
<evidence type="ECO:0000313" key="4">
    <source>
        <dbReference type="EMBL" id="AXH97958.1"/>
    </source>
</evidence>
<comment type="similarity">
    <text evidence="1">Belongs to the Gfo/Idh/MocA family.</text>
</comment>
<dbReference type="AlphaFoldDB" id="A0A345NSF0"/>
<evidence type="ECO:0000259" key="2">
    <source>
        <dbReference type="Pfam" id="PF01408"/>
    </source>
</evidence>
<dbReference type="InterPro" id="IPR036291">
    <property type="entry name" value="NAD(P)-bd_dom_sf"/>
</dbReference>
<keyword evidence="5" id="KW-1185">Reference proteome</keyword>
<dbReference type="InterPro" id="IPR000683">
    <property type="entry name" value="Gfo/Idh/MocA-like_OxRdtase_N"/>
</dbReference>